<name>A0AB38UNE8_9MYCO</name>
<dbReference type="EMBL" id="UPHL01000024">
    <property type="protein sequence ID" value="VAZ82037.1"/>
    <property type="molecule type" value="Genomic_DNA"/>
</dbReference>
<reference evidence="1 2" key="1">
    <citation type="submission" date="2018-09" db="EMBL/GenBank/DDBJ databases">
        <authorList>
            <person name="Tagini F."/>
        </authorList>
    </citation>
    <scope>NUCLEOTIDE SEQUENCE [LARGE SCALE GENOMIC DNA]</scope>
    <source>
        <strain evidence="1 2">MK42</strain>
    </source>
</reference>
<protein>
    <submittedName>
        <fullName evidence="1">Uncharacterized protein</fullName>
    </submittedName>
</protein>
<accession>A0AB38UNE8</accession>
<dbReference type="AlphaFoldDB" id="A0AB38UNE8"/>
<comment type="caution">
    <text evidence="1">The sequence shown here is derived from an EMBL/GenBank/DDBJ whole genome shotgun (WGS) entry which is preliminary data.</text>
</comment>
<dbReference type="RefSeq" id="WP_183155239.1">
    <property type="nucleotide sequence ID" value="NZ_UPHL01000024.1"/>
</dbReference>
<evidence type="ECO:0000313" key="1">
    <source>
        <dbReference type="EMBL" id="VAZ82037.1"/>
    </source>
</evidence>
<organism evidence="1 2">
    <name type="scientific">Mycobacterium persicum</name>
    <dbReference type="NCBI Taxonomy" id="1487726"/>
    <lineage>
        <taxon>Bacteria</taxon>
        <taxon>Bacillati</taxon>
        <taxon>Actinomycetota</taxon>
        <taxon>Actinomycetes</taxon>
        <taxon>Mycobacteriales</taxon>
        <taxon>Mycobacteriaceae</taxon>
        <taxon>Mycobacterium</taxon>
    </lineage>
</organism>
<evidence type="ECO:0000313" key="2">
    <source>
        <dbReference type="Proteomes" id="UP000279331"/>
    </source>
</evidence>
<dbReference type="Proteomes" id="UP000279331">
    <property type="component" value="Unassembled WGS sequence"/>
</dbReference>
<sequence>MVALCGRGGGHAGAIGSPVSPRRLASARLLRVHSAIACVSLPPNAAALAWRAKWLIS</sequence>
<gene>
    <name evidence="1" type="ORF">LAUMK42_00841</name>
</gene>
<proteinExistence type="predicted"/>